<sequence length="123" mass="13008">MRFTNTMTTLRPVQIVLLSWTLLSFVLAVLPPDMGGTVRALNAVLFITLGPGCALFLLLLEYMPPAEAAVVAIGTSLVTLVLGSQVLLIMGFWRTWGVTGIVALVTAALTLLPSLRAVGGDAR</sequence>
<protein>
    <submittedName>
        <fullName evidence="2">Uncharacterized protein</fullName>
    </submittedName>
</protein>
<keyword evidence="1" id="KW-0812">Transmembrane</keyword>
<dbReference type="Proteomes" id="UP000754710">
    <property type="component" value="Unassembled WGS sequence"/>
</dbReference>
<accession>A0ABS7RG91</accession>
<keyword evidence="1" id="KW-0472">Membrane</keyword>
<keyword evidence="3" id="KW-1185">Reference proteome</keyword>
<name>A0ABS7RG91_9ACTN</name>
<comment type="caution">
    <text evidence="2">The sequence shown here is derived from an EMBL/GenBank/DDBJ whole genome shotgun (WGS) entry which is preliminary data.</text>
</comment>
<evidence type="ECO:0000313" key="3">
    <source>
        <dbReference type="Proteomes" id="UP000754710"/>
    </source>
</evidence>
<feature type="transmembrane region" description="Helical" evidence="1">
    <location>
        <begin position="69"/>
        <end position="90"/>
    </location>
</feature>
<reference evidence="2 3" key="1">
    <citation type="submission" date="2021-08" db="EMBL/GenBank/DDBJ databases">
        <title>Nocardioides bacterium WL0053 sp. nov., isolated from the sediment.</title>
        <authorList>
            <person name="Wang L."/>
            <person name="Zhang D."/>
            <person name="Zhang A."/>
        </authorList>
    </citation>
    <scope>NUCLEOTIDE SEQUENCE [LARGE SCALE GENOMIC DNA]</scope>
    <source>
        <strain evidence="2 3">WL0053</strain>
    </source>
</reference>
<evidence type="ECO:0000256" key="1">
    <source>
        <dbReference type="SAM" id="Phobius"/>
    </source>
</evidence>
<organism evidence="2 3">
    <name type="scientific">Nocardioides jiangsuensis</name>
    <dbReference type="NCBI Taxonomy" id="2866161"/>
    <lineage>
        <taxon>Bacteria</taxon>
        <taxon>Bacillati</taxon>
        <taxon>Actinomycetota</taxon>
        <taxon>Actinomycetes</taxon>
        <taxon>Propionibacteriales</taxon>
        <taxon>Nocardioidaceae</taxon>
        <taxon>Nocardioides</taxon>
    </lineage>
</organism>
<proteinExistence type="predicted"/>
<dbReference type="EMBL" id="JAIEZQ010000001">
    <property type="protein sequence ID" value="MBY9073524.1"/>
    <property type="molecule type" value="Genomic_DNA"/>
</dbReference>
<evidence type="ECO:0000313" key="2">
    <source>
        <dbReference type="EMBL" id="MBY9073524.1"/>
    </source>
</evidence>
<keyword evidence="1" id="KW-1133">Transmembrane helix</keyword>
<feature type="transmembrane region" description="Helical" evidence="1">
    <location>
        <begin position="96"/>
        <end position="115"/>
    </location>
</feature>
<feature type="transmembrane region" description="Helical" evidence="1">
    <location>
        <begin position="38"/>
        <end position="60"/>
    </location>
</feature>
<gene>
    <name evidence="2" type="ORF">K1X13_01695</name>
</gene>
<dbReference type="RefSeq" id="WP_221023312.1">
    <property type="nucleotide sequence ID" value="NZ_JAIEZQ010000001.1"/>
</dbReference>